<reference evidence="2 3" key="1">
    <citation type="submission" date="2016-08" db="EMBL/GenBank/DDBJ databases">
        <title>A Parts List for Fungal Cellulosomes Revealed by Comparative Genomics.</title>
        <authorList>
            <consortium name="DOE Joint Genome Institute"/>
            <person name="Haitjema C.H."/>
            <person name="Gilmore S.P."/>
            <person name="Henske J.K."/>
            <person name="Solomon K.V."/>
            <person name="De Groot R."/>
            <person name="Kuo A."/>
            <person name="Mondo S.J."/>
            <person name="Salamov A.A."/>
            <person name="Labutti K."/>
            <person name="Zhao Z."/>
            <person name="Chiniquy J."/>
            <person name="Barry K."/>
            <person name="Brewer H.M."/>
            <person name="Purvine S.O."/>
            <person name="Wright A.T."/>
            <person name="Boxma B."/>
            <person name="Van Alen T."/>
            <person name="Hackstein J.H."/>
            <person name="Baker S.E."/>
            <person name="Grigoriev I.V."/>
            <person name="O'Malley M.A."/>
        </authorList>
    </citation>
    <scope>NUCLEOTIDE SEQUENCE [LARGE SCALE GENOMIC DNA]</scope>
    <source>
        <strain evidence="2 3">S4</strain>
    </source>
</reference>
<dbReference type="AlphaFoldDB" id="A0A1Y1WP76"/>
<dbReference type="EMBL" id="MCFG01000372">
    <property type="protein sequence ID" value="ORX75185.1"/>
    <property type="molecule type" value="Genomic_DNA"/>
</dbReference>
<feature type="transmembrane region" description="Helical" evidence="1">
    <location>
        <begin position="13"/>
        <end position="35"/>
    </location>
</feature>
<sequence>MNKTETEPTLPDISLSLAAVDVIPIFLFFLTIFLISKKLKTVHKLGGTLFTIASICMLIGGMLQVSYKFMVALEKKKINILHNQFKYTMMTSFLFIIISILISSRKIKWKSVFTIICSFPCIFFLMSIIICIFMLIVFIFTLDSDEALTNWIEEGLYILLFNSH</sequence>
<feature type="transmembrane region" description="Helical" evidence="1">
    <location>
        <begin position="115"/>
        <end position="140"/>
    </location>
</feature>
<feature type="transmembrane region" description="Helical" evidence="1">
    <location>
        <begin position="47"/>
        <end position="67"/>
    </location>
</feature>
<evidence type="ECO:0000313" key="3">
    <source>
        <dbReference type="Proteomes" id="UP000193944"/>
    </source>
</evidence>
<comment type="caution">
    <text evidence="2">The sequence shown here is derived from an EMBL/GenBank/DDBJ whole genome shotgun (WGS) entry which is preliminary data.</text>
</comment>
<proteinExistence type="predicted"/>
<dbReference type="Proteomes" id="UP000193944">
    <property type="component" value="Unassembled WGS sequence"/>
</dbReference>
<keyword evidence="3" id="KW-1185">Reference proteome</keyword>
<protein>
    <recommendedName>
        <fullName evidence="4">Chitin synthase export chaperone</fullName>
    </recommendedName>
</protein>
<reference evidence="2 3" key="2">
    <citation type="submission" date="2016-08" db="EMBL/GenBank/DDBJ databases">
        <title>Pervasive Adenine N6-methylation of Active Genes in Fungi.</title>
        <authorList>
            <consortium name="DOE Joint Genome Institute"/>
            <person name="Mondo S.J."/>
            <person name="Dannebaum R.O."/>
            <person name="Kuo R.C."/>
            <person name="Labutti K."/>
            <person name="Haridas S."/>
            <person name="Kuo A."/>
            <person name="Salamov A."/>
            <person name="Ahrendt S.R."/>
            <person name="Lipzen A."/>
            <person name="Sullivan W."/>
            <person name="Andreopoulos W.B."/>
            <person name="Clum A."/>
            <person name="Lindquist E."/>
            <person name="Daum C."/>
            <person name="Ramamoorthy G.K."/>
            <person name="Gryganskyi A."/>
            <person name="Culley D."/>
            <person name="Magnuson J.K."/>
            <person name="James T.Y."/>
            <person name="O'Malley M.A."/>
            <person name="Stajich J.E."/>
            <person name="Spatafora J.W."/>
            <person name="Visel A."/>
            <person name="Grigoriev I.V."/>
        </authorList>
    </citation>
    <scope>NUCLEOTIDE SEQUENCE [LARGE SCALE GENOMIC DNA]</scope>
    <source>
        <strain evidence="2 3">S4</strain>
    </source>
</reference>
<evidence type="ECO:0008006" key="4">
    <source>
        <dbReference type="Google" id="ProtNLM"/>
    </source>
</evidence>
<feature type="transmembrane region" description="Helical" evidence="1">
    <location>
        <begin position="87"/>
        <end position="103"/>
    </location>
</feature>
<gene>
    <name evidence="2" type="ORF">BCR32DRAFT_249735</name>
</gene>
<keyword evidence="1" id="KW-0812">Transmembrane</keyword>
<keyword evidence="1" id="KW-0472">Membrane</keyword>
<organism evidence="2 3">
    <name type="scientific">Anaeromyces robustus</name>
    <dbReference type="NCBI Taxonomy" id="1754192"/>
    <lineage>
        <taxon>Eukaryota</taxon>
        <taxon>Fungi</taxon>
        <taxon>Fungi incertae sedis</taxon>
        <taxon>Chytridiomycota</taxon>
        <taxon>Chytridiomycota incertae sedis</taxon>
        <taxon>Neocallimastigomycetes</taxon>
        <taxon>Neocallimastigales</taxon>
        <taxon>Neocallimastigaceae</taxon>
        <taxon>Anaeromyces</taxon>
    </lineage>
</organism>
<evidence type="ECO:0000313" key="2">
    <source>
        <dbReference type="EMBL" id="ORX75185.1"/>
    </source>
</evidence>
<evidence type="ECO:0000256" key="1">
    <source>
        <dbReference type="SAM" id="Phobius"/>
    </source>
</evidence>
<accession>A0A1Y1WP76</accession>
<name>A0A1Y1WP76_9FUNG</name>
<keyword evidence="1" id="KW-1133">Transmembrane helix</keyword>